<keyword evidence="10" id="KW-1185">Reference proteome</keyword>
<dbReference type="PROSITE" id="PS51836">
    <property type="entry name" value="DENN_FNIP12"/>
    <property type="match status" value="1"/>
</dbReference>
<comment type="similarity">
    <text evidence="3">Belongs to the FNIP family.</text>
</comment>
<feature type="domain" description="UDENN FNIP1/2-type" evidence="8">
    <location>
        <begin position="44"/>
        <end position="853"/>
    </location>
</feature>
<dbReference type="Pfam" id="PF14638">
    <property type="entry name" value="FNIP_C"/>
    <property type="match status" value="1"/>
</dbReference>
<reference evidence="9 10" key="1">
    <citation type="journal article" date="2024" name="Proc. Natl. Acad. Sci. U.S.A.">
        <title>The genetic regulatory architecture and epigenomic basis for age-related changes in rattlesnake venom.</title>
        <authorList>
            <person name="Hogan M.P."/>
            <person name="Holding M.L."/>
            <person name="Nystrom G.S."/>
            <person name="Colston T.J."/>
            <person name="Bartlett D.A."/>
            <person name="Mason A.J."/>
            <person name="Ellsworth S.A."/>
            <person name="Rautsaw R.M."/>
            <person name="Lawrence K.C."/>
            <person name="Strickland J.L."/>
            <person name="He B."/>
            <person name="Fraser P."/>
            <person name="Margres M.J."/>
            <person name="Gilbert D.M."/>
            <person name="Gibbs H.L."/>
            <person name="Parkinson C.L."/>
            <person name="Rokyta D.R."/>
        </authorList>
    </citation>
    <scope>NUCLEOTIDE SEQUENCE [LARGE SCALE GENOMIC DNA]</scope>
    <source>
        <strain evidence="9">DRR0105</strain>
    </source>
</reference>
<evidence type="ECO:0000259" key="8">
    <source>
        <dbReference type="PROSITE" id="PS51836"/>
    </source>
</evidence>
<evidence type="ECO:0000256" key="5">
    <source>
        <dbReference type="ARBA" id="ARBA00023136"/>
    </source>
</evidence>
<protein>
    <submittedName>
        <fullName evidence="9">Folliculin-interacting protein 2</fullName>
    </submittedName>
</protein>
<evidence type="ECO:0000256" key="6">
    <source>
        <dbReference type="ARBA" id="ARBA00023228"/>
    </source>
</evidence>
<dbReference type="GO" id="GO:0005765">
    <property type="term" value="C:lysosomal membrane"/>
    <property type="evidence" value="ECO:0007669"/>
    <property type="project" value="UniProtKB-SubCell"/>
</dbReference>
<dbReference type="InterPro" id="IPR028084">
    <property type="entry name" value="FNIP_N_dom"/>
</dbReference>
<dbReference type="GO" id="GO:0042030">
    <property type="term" value="F:ATPase inhibitor activity"/>
    <property type="evidence" value="ECO:0007669"/>
    <property type="project" value="TreeGrafter"/>
</dbReference>
<dbReference type="GO" id="GO:0051087">
    <property type="term" value="F:protein-folding chaperone binding"/>
    <property type="evidence" value="ECO:0007669"/>
    <property type="project" value="TreeGrafter"/>
</dbReference>
<dbReference type="AlphaFoldDB" id="A0AAW1BBI0"/>
<evidence type="ECO:0000256" key="7">
    <source>
        <dbReference type="SAM" id="MobiDB-lite"/>
    </source>
</evidence>
<keyword evidence="4" id="KW-0963">Cytoplasm</keyword>
<dbReference type="PANTHER" id="PTHR21634">
    <property type="entry name" value="RE13835P"/>
    <property type="match status" value="1"/>
</dbReference>
<dbReference type="Proteomes" id="UP001474421">
    <property type="component" value="Unassembled WGS sequence"/>
</dbReference>
<evidence type="ECO:0000256" key="2">
    <source>
        <dbReference type="ARBA" id="ARBA00004656"/>
    </source>
</evidence>
<dbReference type="InterPro" id="IPR037545">
    <property type="entry name" value="DENN_FNIP1/2"/>
</dbReference>
<gene>
    <name evidence="9" type="ORF">NXF25_014050</name>
</gene>
<keyword evidence="6" id="KW-0458">Lysosome</keyword>
<feature type="region of interest" description="Disordered" evidence="7">
    <location>
        <begin position="205"/>
        <end position="230"/>
    </location>
</feature>
<sequence>MAPTLLQKLFNKRGGGRLSSGDSTFSPFRLSKECSTFSWSCSGFDLNEIRLIVYQDCERRGRQVLFDSTAVRKTDEKQFQDASGKTDGGCCQRNSGINTAYPHSPSVNSREPGKEDIPKYQYVRPASDVNMLGEMMFGSVAMSYKGSTLKIHYIRSPPQLMMSKVFSARVGSFFGSTNSLHGSFEYISQDQSRLNLHSNGLGQCQNGSTLAHSTPVDMPSRGQNGDRDSGIARSASLSSLLMTPLPSPSSSSSYQRRWLRSQTTSLENGITPTPRRSIEETFSMADESCGLNPALIRRKKIAISIIFTLPEKEEDQRNFQDFFFSHFPLFESHMGKLKRAIEMAMITCRKITETNQRVQVYISHIMDALDVFRTTIWNLYTVPRIAEPVWLTMMACASEKDLLCQHFLKEFAVLIEQSSKNQFFAALLTAVLTYHLAWVPTVMPIDHLSINVFSEKHASPSVNMLAKSHPYNPLWAQLGDLYGAVGSPVRMARTVIVGKRNDFVQRILYVLTYFLRCSELQENHLFWNGQLGKGEQAVNGRKIIKTLEKGEVEESDYVVVTVQNEPALVPPVLPRKNGGGGTDVAAEHERCFESAYFKGRRGSTDVQRSGQAVTKKIPCGDVKSKFHCRTEENIPRNESSDSALGDSDDEGCMYIPDKQSITVNCRPEEFLEVELALPRFCTVSTQSMIHFGRSLLGGYCTSYMPDLVLHGISSDEQLKQHLSAELNHAINHPVLDESIAEAVYIIADADKWTVQVATSQKKMTDSIKLGKDVLVSSLVSSLLQSVLQLYKLNLSADFCIMHLEDRLQEMYHKSTMLSKYLRGQTRVHVKELGVVLGIESNDLPLLAAIASTHSPYVAQILL</sequence>
<dbReference type="InterPro" id="IPR028086">
    <property type="entry name" value="FNIP_C_dom"/>
</dbReference>
<evidence type="ECO:0000256" key="4">
    <source>
        <dbReference type="ARBA" id="ARBA00022490"/>
    </source>
</evidence>
<keyword evidence="5" id="KW-0472">Membrane</keyword>
<dbReference type="InterPro" id="IPR026156">
    <property type="entry name" value="FNIP_fam"/>
</dbReference>
<organism evidence="9 10">
    <name type="scientific">Crotalus adamanteus</name>
    <name type="common">Eastern diamondback rattlesnake</name>
    <dbReference type="NCBI Taxonomy" id="8729"/>
    <lineage>
        <taxon>Eukaryota</taxon>
        <taxon>Metazoa</taxon>
        <taxon>Chordata</taxon>
        <taxon>Craniata</taxon>
        <taxon>Vertebrata</taxon>
        <taxon>Euteleostomi</taxon>
        <taxon>Lepidosauria</taxon>
        <taxon>Squamata</taxon>
        <taxon>Bifurcata</taxon>
        <taxon>Unidentata</taxon>
        <taxon>Episquamata</taxon>
        <taxon>Toxicofera</taxon>
        <taxon>Serpentes</taxon>
        <taxon>Colubroidea</taxon>
        <taxon>Viperidae</taxon>
        <taxon>Crotalinae</taxon>
        <taxon>Crotalus</taxon>
    </lineage>
</organism>
<name>A0AAW1BBI0_CROAD</name>
<comment type="subcellular location">
    <subcellularLocation>
        <location evidence="1">Cytoplasm</location>
    </subcellularLocation>
    <subcellularLocation>
        <location evidence="2">Lysosome membrane</location>
    </subcellularLocation>
</comment>
<evidence type="ECO:0000313" key="9">
    <source>
        <dbReference type="EMBL" id="KAK9399081.1"/>
    </source>
</evidence>
<dbReference type="EMBL" id="JAOTOJ010000007">
    <property type="protein sequence ID" value="KAK9399081.1"/>
    <property type="molecule type" value="Genomic_DNA"/>
</dbReference>
<dbReference type="PANTHER" id="PTHR21634:SF11">
    <property type="entry name" value="FOLLICULIN-INTERACTING PROTEIN 2"/>
    <property type="match status" value="1"/>
</dbReference>
<dbReference type="InterPro" id="IPR028085">
    <property type="entry name" value="FNIP_mid_dom"/>
</dbReference>
<comment type="caution">
    <text evidence="9">The sequence shown here is derived from an EMBL/GenBank/DDBJ whole genome shotgun (WGS) entry which is preliminary data.</text>
</comment>
<evidence type="ECO:0000256" key="3">
    <source>
        <dbReference type="ARBA" id="ARBA00007541"/>
    </source>
</evidence>
<evidence type="ECO:0000313" key="10">
    <source>
        <dbReference type="Proteomes" id="UP001474421"/>
    </source>
</evidence>
<evidence type="ECO:0000256" key="1">
    <source>
        <dbReference type="ARBA" id="ARBA00004496"/>
    </source>
</evidence>
<proteinExistence type="inferred from homology"/>
<dbReference type="Pfam" id="PF14637">
    <property type="entry name" value="FNIP_M"/>
    <property type="match status" value="1"/>
</dbReference>
<accession>A0AAW1BBI0</accession>
<dbReference type="PRINTS" id="PR02073">
    <property type="entry name" value="FOLLICULNIP1"/>
</dbReference>
<dbReference type="Pfam" id="PF14636">
    <property type="entry name" value="FNIP_N"/>
    <property type="match status" value="1"/>
</dbReference>